<keyword evidence="4 8" id="KW-0378">Hydrolase</keyword>
<evidence type="ECO:0000313" key="11">
    <source>
        <dbReference type="EMBL" id="QKS70535.1"/>
    </source>
</evidence>
<dbReference type="Pfam" id="PF01979">
    <property type="entry name" value="Amidohydro_1"/>
    <property type="match status" value="1"/>
</dbReference>
<dbReference type="KEGG" id="psua:FLK61_27680"/>
<gene>
    <name evidence="8 11" type="primary">ade</name>
    <name evidence="11" type="ORF">FLK61_27680</name>
</gene>
<dbReference type="Gene3D" id="2.30.40.10">
    <property type="entry name" value="Urease, subunit C, domain 1"/>
    <property type="match status" value="1"/>
</dbReference>
<evidence type="ECO:0000313" key="12">
    <source>
        <dbReference type="Proteomes" id="UP000318138"/>
    </source>
</evidence>
<dbReference type="RefSeq" id="WP_176008571.1">
    <property type="nucleotide sequence ID" value="NZ_CP041372.2"/>
</dbReference>
<comment type="similarity">
    <text evidence="2 8">Belongs to the metallo-dependent hydrolases superfamily. Adenine deaminase family.</text>
</comment>
<sequence>MMEQLKKRIHVANGKEKADVVIKNGKVVNVFTREVEEADIAIIDGKIAGIGPSYEGHREIDADGKYLMPGFIDGHVHIESSMVTPSRFVDVVVPHGVTSVITDPHEIANVAGKEGLTFMLDDSEGIPLDAYFMLPSCVPATPFENTGAALSAEDLRSFYDHPRVLGLAEVMDYPSVASTSEDMMQKLLDASELRGQIDGHGAGLDAKAMNVFRAAGITTDHECTTAEEAKDRLRRGLYVIIREGSAAKDLNALIPLVSETNSRRFLFCTDDKHLDELMKEGSIDACVRMAVQDHGVDPLVAIQLATINAAECFGLSKKGAIAPSYDADILFVNNLTDFAITHVMKNGEVVAENGKMKVAQERVAEIPAPLVESVKLPEITEATFDVQATGEKVHVIDYAANSLVTSKSTASLPVKNGVFQSDHEQDIMKLAVIERHKLTGNIGLGFIRGLHLDRGAIALTVAHDSHNLVVAGYDSADMLVATLALRDMQGGLVIVDKGEVLAKLPLNLAGLMSTVDAEETLRDLEAVDGHLQTLGFDGNFNPFSALSFMCLPVIPNLKLTDLGYFDMSLGKHIEIVAN</sequence>
<accession>A0A859FE76</accession>
<dbReference type="SUPFAM" id="SSF51338">
    <property type="entry name" value="Composite domain of metallo-dependent hydrolases"/>
    <property type="match status" value="1"/>
</dbReference>
<feature type="domain" description="Amidohydrolase-related" evidence="9">
    <location>
        <begin position="66"/>
        <end position="350"/>
    </location>
</feature>
<evidence type="ECO:0000256" key="1">
    <source>
        <dbReference type="ARBA" id="ARBA00001936"/>
    </source>
</evidence>
<name>A0A859FE76_9BACI</name>
<dbReference type="InterPro" id="IPR006679">
    <property type="entry name" value="Adenine_deam"/>
</dbReference>
<comment type="cofactor">
    <cofactor evidence="1 8">
        <name>Mn(2+)</name>
        <dbReference type="ChEBI" id="CHEBI:29035"/>
    </cofactor>
</comment>
<dbReference type="GO" id="GO:0006146">
    <property type="term" value="P:adenine catabolic process"/>
    <property type="evidence" value="ECO:0007669"/>
    <property type="project" value="InterPro"/>
</dbReference>
<dbReference type="GO" id="GO:0000034">
    <property type="term" value="F:adenine deaminase activity"/>
    <property type="evidence" value="ECO:0007669"/>
    <property type="project" value="UniProtKB-UniRule"/>
</dbReference>
<dbReference type="HAMAP" id="MF_01518">
    <property type="entry name" value="Adenine_deamin"/>
    <property type="match status" value="1"/>
</dbReference>
<dbReference type="EMBL" id="CP041372">
    <property type="protein sequence ID" value="QKS70535.1"/>
    <property type="molecule type" value="Genomic_DNA"/>
</dbReference>
<evidence type="ECO:0000256" key="5">
    <source>
        <dbReference type="ARBA" id="ARBA00023211"/>
    </source>
</evidence>
<dbReference type="InterPro" id="IPR026912">
    <property type="entry name" value="Adenine_deam_C"/>
</dbReference>
<dbReference type="Pfam" id="PF13382">
    <property type="entry name" value="Adenine_deam_C"/>
    <property type="match status" value="1"/>
</dbReference>
<dbReference type="Gene3D" id="3.20.20.140">
    <property type="entry name" value="Metal-dependent hydrolases"/>
    <property type="match status" value="1"/>
</dbReference>
<dbReference type="Proteomes" id="UP000318138">
    <property type="component" value="Chromosome"/>
</dbReference>
<organism evidence="11 12">
    <name type="scientific">Paenalkalicoccus suaedae</name>
    <dbReference type="NCBI Taxonomy" id="2592382"/>
    <lineage>
        <taxon>Bacteria</taxon>
        <taxon>Bacillati</taxon>
        <taxon>Bacillota</taxon>
        <taxon>Bacilli</taxon>
        <taxon>Bacillales</taxon>
        <taxon>Bacillaceae</taxon>
        <taxon>Paenalkalicoccus</taxon>
    </lineage>
</organism>
<evidence type="ECO:0000256" key="7">
    <source>
        <dbReference type="ARBA" id="ARBA00069718"/>
    </source>
</evidence>
<keyword evidence="12" id="KW-1185">Reference proteome</keyword>
<protein>
    <recommendedName>
        <fullName evidence="7 8">Adenine deaminase</fullName>
        <shortName evidence="8">Adenase</shortName>
        <shortName evidence="8">Adenine aminase</shortName>
        <ecNumber evidence="3 8">3.5.4.2</ecNumber>
    </recommendedName>
</protein>
<dbReference type="InterPro" id="IPR011059">
    <property type="entry name" value="Metal-dep_hydrolase_composite"/>
</dbReference>
<dbReference type="InterPro" id="IPR006680">
    <property type="entry name" value="Amidohydro-rel"/>
</dbReference>
<reference evidence="12" key="1">
    <citation type="submission" date="2019-07" db="EMBL/GenBank/DDBJ databases">
        <title>Bacillus alkalisoli sp. nov. isolated from saline soil.</title>
        <authorList>
            <person name="Sun J.-Q."/>
            <person name="Xu L."/>
        </authorList>
    </citation>
    <scope>NUCLEOTIDE SEQUENCE [LARGE SCALE GENOMIC DNA]</scope>
    <source>
        <strain evidence="12">M4U3P1</strain>
    </source>
</reference>
<evidence type="ECO:0000259" key="9">
    <source>
        <dbReference type="Pfam" id="PF01979"/>
    </source>
</evidence>
<comment type="catalytic activity">
    <reaction evidence="6 8">
        <text>adenine + H2O + H(+) = hypoxanthine + NH4(+)</text>
        <dbReference type="Rhea" id="RHEA:23688"/>
        <dbReference type="ChEBI" id="CHEBI:15377"/>
        <dbReference type="ChEBI" id="CHEBI:15378"/>
        <dbReference type="ChEBI" id="CHEBI:16708"/>
        <dbReference type="ChEBI" id="CHEBI:17368"/>
        <dbReference type="ChEBI" id="CHEBI:28938"/>
        <dbReference type="EC" id="3.5.4.2"/>
    </reaction>
</comment>
<dbReference type="InterPro" id="IPR032466">
    <property type="entry name" value="Metal_Hydrolase"/>
</dbReference>
<dbReference type="PANTHER" id="PTHR11113:SF2">
    <property type="entry name" value="ADENINE DEAMINASE"/>
    <property type="match status" value="1"/>
</dbReference>
<keyword evidence="5 8" id="KW-0464">Manganese</keyword>
<proteinExistence type="inferred from homology"/>
<evidence type="ECO:0000256" key="3">
    <source>
        <dbReference type="ARBA" id="ARBA00012782"/>
    </source>
</evidence>
<dbReference type="AlphaFoldDB" id="A0A859FE76"/>
<dbReference type="CDD" id="cd01295">
    <property type="entry name" value="AdeC"/>
    <property type="match status" value="1"/>
</dbReference>
<feature type="domain" description="Adenine deaminase C-terminal" evidence="10">
    <location>
        <begin position="403"/>
        <end position="568"/>
    </location>
</feature>
<evidence type="ECO:0000256" key="6">
    <source>
        <dbReference type="ARBA" id="ARBA00047720"/>
    </source>
</evidence>
<evidence type="ECO:0000256" key="8">
    <source>
        <dbReference type="HAMAP-Rule" id="MF_01518"/>
    </source>
</evidence>
<evidence type="ECO:0000256" key="4">
    <source>
        <dbReference type="ARBA" id="ARBA00022801"/>
    </source>
</evidence>
<dbReference type="PANTHER" id="PTHR11113">
    <property type="entry name" value="N-ACETYLGLUCOSAMINE-6-PHOSPHATE DEACETYLASE"/>
    <property type="match status" value="1"/>
</dbReference>
<dbReference type="EC" id="3.5.4.2" evidence="3 8"/>
<dbReference type="SUPFAM" id="SSF51556">
    <property type="entry name" value="Metallo-dependent hydrolases"/>
    <property type="match status" value="1"/>
</dbReference>
<evidence type="ECO:0000256" key="2">
    <source>
        <dbReference type="ARBA" id="ARBA00006773"/>
    </source>
</evidence>
<dbReference type="NCBIfam" id="TIGR01178">
    <property type="entry name" value="ade"/>
    <property type="match status" value="1"/>
</dbReference>
<dbReference type="FunFam" id="3.20.20.140:FF:000016">
    <property type="entry name" value="Adenine deaminase"/>
    <property type="match status" value="1"/>
</dbReference>
<evidence type="ECO:0000259" key="10">
    <source>
        <dbReference type="Pfam" id="PF13382"/>
    </source>
</evidence>